<evidence type="ECO:0000313" key="1">
    <source>
        <dbReference type="EMBL" id="KAF5944927.1"/>
    </source>
</evidence>
<organism evidence="1 2">
    <name type="scientific">Camellia sinensis</name>
    <name type="common">Tea plant</name>
    <name type="synonym">Thea sinensis</name>
    <dbReference type="NCBI Taxonomy" id="4442"/>
    <lineage>
        <taxon>Eukaryota</taxon>
        <taxon>Viridiplantae</taxon>
        <taxon>Streptophyta</taxon>
        <taxon>Embryophyta</taxon>
        <taxon>Tracheophyta</taxon>
        <taxon>Spermatophyta</taxon>
        <taxon>Magnoliopsida</taxon>
        <taxon>eudicotyledons</taxon>
        <taxon>Gunneridae</taxon>
        <taxon>Pentapetalae</taxon>
        <taxon>asterids</taxon>
        <taxon>Ericales</taxon>
        <taxon>Theaceae</taxon>
        <taxon>Camellia</taxon>
    </lineage>
</organism>
<reference evidence="1 2" key="2">
    <citation type="submission" date="2020-07" db="EMBL/GenBank/DDBJ databases">
        <title>Genome assembly of wild tea tree DASZ reveals pedigree and selection history of tea varieties.</title>
        <authorList>
            <person name="Zhang W."/>
        </authorList>
    </citation>
    <scope>NUCLEOTIDE SEQUENCE [LARGE SCALE GENOMIC DNA]</scope>
    <source>
        <strain evidence="2">cv. G240</strain>
        <tissue evidence="1">Leaf</tissue>
    </source>
</reference>
<reference evidence="2" key="1">
    <citation type="journal article" date="2020" name="Nat. Commun.">
        <title>Genome assembly of wild tea tree DASZ reveals pedigree and selection history of tea varieties.</title>
        <authorList>
            <person name="Zhang W."/>
            <person name="Zhang Y."/>
            <person name="Qiu H."/>
            <person name="Guo Y."/>
            <person name="Wan H."/>
            <person name="Zhang X."/>
            <person name="Scossa F."/>
            <person name="Alseekh S."/>
            <person name="Zhang Q."/>
            <person name="Wang P."/>
            <person name="Xu L."/>
            <person name="Schmidt M.H."/>
            <person name="Jia X."/>
            <person name="Li D."/>
            <person name="Zhu A."/>
            <person name="Guo F."/>
            <person name="Chen W."/>
            <person name="Ni D."/>
            <person name="Usadel B."/>
            <person name="Fernie A.R."/>
            <person name="Wen W."/>
        </authorList>
    </citation>
    <scope>NUCLEOTIDE SEQUENCE [LARGE SCALE GENOMIC DNA]</scope>
    <source>
        <strain evidence="2">cv. G240</strain>
    </source>
</reference>
<accession>A0A7J7GWU5</accession>
<proteinExistence type="predicted"/>
<comment type="caution">
    <text evidence="1">The sequence shown here is derived from an EMBL/GenBank/DDBJ whole genome shotgun (WGS) entry which is preliminary data.</text>
</comment>
<keyword evidence="2" id="KW-1185">Reference proteome</keyword>
<sequence length="52" mass="6100">MNLFSLSAIHGRMNREKTYDCTSYKKRPHDSQYGSSPPINAWCSSTHCYSRW</sequence>
<protein>
    <submittedName>
        <fullName evidence="1">Uncharacterized protein</fullName>
    </submittedName>
</protein>
<evidence type="ECO:0000313" key="2">
    <source>
        <dbReference type="Proteomes" id="UP000593564"/>
    </source>
</evidence>
<name>A0A7J7GWU5_CAMSI</name>
<gene>
    <name evidence="1" type="ORF">HYC85_019004</name>
</gene>
<dbReference type="EMBL" id="JACBKZ010000008">
    <property type="protein sequence ID" value="KAF5944927.1"/>
    <property type="molecule type" value="Genomic_DNA"/>
</dbReference>
<dbReference type="Proteomes" id="UP000593564">
    <property type="component" value="Unassembled WGS sequence"/>
</dbReference>
<dbReference type="AlphaFoldDB" id="A0A7J7GWU5"/>